<proteinExistence type="predicted"/>
<dbReference type="AlphaFoldDB" id="A0A7R9EMN9"/>
<name>A0A7R9EMN9_9NEOP</name>
<reference evidence="1" key="1">
    <citation type="submission" date="2020-11" db="EMBL/GenBank/DDBJ databases">
        <authorList>
            <person name="Tran Van P."/>
        </authorList>
    </citation>
    <scope>NUCLEOTIDE SEQUENCE</scope>
</reference>
<gene>
    <name evidence="1" type="ORF">TMSB3V08_LOCUS12755</name>
</gene>
<sequence length="24" mass="2805">MPHYYWMQLLSSANGICQKTWCGS</sequence>
<dbReference type="EMBL" id="OB809475">
    <property type="protein sequence ID" value="CAD7436109.1"/>
    <property type="molecule type" value="Genomic_DNA"/>
</dbReference>
<organism evidence="1">
    <name type="scientific">Timema monikensis</name>
    <dbReference type="NCBI Taxonomy" id="170555"/>
    <lineage>
        <taxon>Eukaryota</taxon>
        <taxon>Metazoa</taxon>
        <taxon>Ecdysozoa</taxon>
        <taxon>Arthropoda</taxon>
        <taxon>Hexapoda</taxon>
        <taxon>Insecta</taxon>
        <taxon>Pterygota</taxon>
        <taxon>Neoptera</taxon>
        <taxon>Polyneoptera</taxon>
        <taxon>Phasmatodea</taxon>
        <taxon>Timematodea</taxon>
        <taxon>Timematoidea</taxon>
        <taxon>Timematidae</taxon>
        <taxon>Timema</taxon>
    </lineage>
</organism>
<accession>A0A7R9EMN9</accession>
<evidence type="ECO:0000313" key="1">
    <source>
        <dbReference type="EMBL" id="CAD7436109.1"/>
    </source>
</evidence>
<protein>
    <submittedName>
        <fullName evidence="1">Uncharacterized protein</fullName>
    </submittedName>
</protein>